<dbReference type="EMBL" id="JAMOIL010000018">
    <property type="protein sequence ID" value="MCM0621489.1"/>
    <property type="molecule type" value="Genomic_DNA"/>
</dbReference>
<dbReference type="InterPro" id="IPR001173">
    <property type="entry name" value="Glyco_trans_2-like"/>
</dbReference>
<dbReference type="InterPro" id="IPR029044">
    <property type="entry name" value="Nucleotide-diphossugar_trans"/>
</dbReference>
<keyword evidence="4" id="KW-1185">Reference proteome</keyword>
<dbReference type="InterPro" id="IPR050256">
    <property type="entry name" value="Glycosyltransferase_2"/>
</dbReference>
<dbReference type="CDD" id="cd04179">
    <property type="entry name" value="DPM_DPG-synthase_like"/>
    <property type="match status" value="1"/>
</dbReference>
<dbReference type="Pfam" id="PF00535">
    <property type="entry name" value="Glycos_transf_2"/>
    <property type="match status" value="1"/>
</dbReference>
<dbReference type="Gene3D" id="3.90.550.10">
    <property type="entry name" value="Spore Coat Polysaccharide Biosynthesis Protein SpsA, Chain A"/>
    <property type="match status" value="1"/>
</dbReference>
<dbReference type="PANTHER" id="PTHR48090">
    <property type="entry name" value="UNDECAPRENYL-PHOSPHATE 4-DEOXY-4-FORMAMIDO-L-ARABINOSE TRANSFERASE-RELATED"/>
    <property type="match status" value="1"/>
</dbReference>
<evidence type="ECO:0000313" key="3">
    <source>
        <dbReference type="EMBL" id="MCM0621489.1"/>
    </source>
</evidence>
<dbReference type="PANTHER" id="PTHR48090:SF7">
    <property type="entry name" value="RFBJ PROTEIN"/>
    <property type="match status" value="1"/>
</dbReference>
<feature type="domain" description="Glycosyltransferase 2-like" evidence="2">
    <location>
        <begin position="71"/>
        <end position="226"/>
    </location>
</feature>
<dbReference type="Proteomes" id="UP001139485">
    <property type="component" value="Unassembled WGS sequence"/>
</dbReference>
<proteinExistence type="inferred from homology"/>
<dbReference type="SUPFAM" id="SSF53448">
    <property type="entry name" value="Nucleotide-diphospho-sugar transferases"/>
    <property type="match status" value="1"/>
</dbReference>
<protein>
    <submittedName>
        <fullName evidence="3">Glycosyltransferase family 2 protein</fullName>
    </submittedName>
</protein>
<name>A0A9X2IGE5_9ACTN</name>
<accession>A0A9X2IGE5</accession>
<dbReference type="RefSeq" id="WP_250827911.1">
    <property type="nucleotide sequence ID" value="NZ_JAMOIL010000018.1"/>
</dbReference>
<comment type="caution">
    <text evidence="3">The sequence shown here is derived from an EMBL/GenBank/DDBJ whole genome shotgun (WGS) entry which is preliminary data.</text>
</comment>
<evidence type="ECO:0000313" key="4">
    <source>
        <dbReference type="Proteomes" id="UP001139485"/>
    </source>
</evidence>
<dbReference type="AlphaFoldDB" id="A0A9X2IGE5"/>
<gene>
    <name evidence="3" type="ORF">M8330_14435</name>
</gene>
<comment type="similarity">
    <text evidence="1">Belongs to the glycosyltransferase 2 family.</text>
</comment>
<sequence>MHPTQTHPTDHAGTVAGLSATTRAHQAHSSHLELQPATTAHLAHLAAHQAASAAEASLPSRGEVGARPTVTVVVPARNEARNIGHVLERLPEGIDQVVLVDGSSRDDTVAVALAVRPDIEVVHQARRGKGNALAAGFEAATGDYIVMIDADGSMDPREIRRYLAALDAGADYAKGTRFTDGGGSDDITWVRRTGNKALNLTANGLFGTRYSDLCYGYNAFRRSCLEAFALPDGHDIEAEKRWGDGFEIETLINVRVAKAGLRIAEVGSFESERLTGESNLRTFRDGTRVLVTILRERLTRSARAPRPTAEECPVCVAEPVRSSA</sequence>
<evidence type="ECO:0000256" key="1">
    <source>
        <dbReference type="ARBA" id="ARBA00006739"/>
    </source>
</evidence>
<organism evidence="3 4">
    <name type="scientific">Nocardioides bruguierae</name>
    <dbReference type="NCBI Taxonomy" id="2945102"/>
    <lineage>
        <taxon>Bacteria</taxon>
        <taxon>Bacillati</taxon>
        <taxon>Actinomycetota</taxon>
        <taxon>Actinomycetes</taxon>
        <taxon>Propionibacteriales</taxon>
        <taxon>Nocardioidaceae</taxon>
        <taxon>Nocardioides</taxon>
    </lineage>
</organism>
<evidence type="ECO:0000259" key="2">
    <source>
        <dbReference type="Pfam" id="PF00535"/>
    </source>
</evidence>
<reference evidence="3" key="1">
    <citation type="submission" date="2022-05" db="EMBL/GenBank/DDBJ databases">
        <authorList>
            <person name="Tuo L."/>
        </authorList>
    </citation>
    <scope>NUCLEOTIDE SEQUENCE</scope>
    <source>
        <strain evidence="3">BSK12Z-4</strain>
    </source>
</reference>